<dbReference type="InterPro" id="IPR036291">
    <property type="entry name" value="NAD(P)-bd_dom_sf"/>
</dbReference>
<evidence type="ECO:0000259" key="5">
    <source>
        <dbReference type="Pfam" id="PF22725"/>
    </source>
</evidence>
<sequence>MSIGVGIIGTGIMGADHARIFAGQIAGAHLVAISDADEARAGAVARETGAARATSDALAVINDPAVDAVLIASPDATHADFAIACIKAGKPVLCEKPLAPTAAEGLRVIEAEVAAGRRLVQLGYMRRFDPGYVEMKGLLDSGRYGEALAFHCVHRNASAPAHFDSAAAIVSSCGHEVDVSRFVLSAELASVQVLKAKRSRHATFDDPMLVVFETDKGQLVDVELFINAQYGYDVKGELVCETGTISFGPTLNTDIRANGVHATSLAPDWRPRFAAAYRIQNQAWIRSIASGVPVGSSAWDGYVATTVTDAGVKSLKTGETVAIGYEKRPGLYS</sequence>
<evidence type="ECO:0000256" key="2">
    <source>
        <dbReference type="ARBA" id="ARBA00023027"/>
    </source>
</evidence>
<proteinExistence type="inferred from homology"/>
<name>A0A2W2BNS6_9HYPH</name>
<dbReference type="SUPFAM" id="SSF55347">
    <property type="entry name" value="Glyceraldehyde-3-phosphate dehydrogenase-like, C-terminal domain"/>
    <property type="match status" value="1"/>
</dbReference>
<gene>
    <name evidence="3" type="primary">iolG</name>
    <name evidence="6" type="ORF">DK847_05690</name>
</gene>
<dbReference type="SUPFAM" id="SSF51735">
    <property type="entry name" value="NAD(P)-binding Rossmann-fold domains"/>
    <property type="match status" value="1"/>
</dbReference>
<dbReference type="RefSeq" id="WP_111196723.1">
    <property type="nucleotide sequence ID" value="NZ_QKVK01000002.1"/>
</dbReference>
<dbReference type="GO" id="GO:0019310">
    <property type="term" value="P:inositol catabolic process"/>
    <property type="evidence" value="ECO:0007669"/>
    <property type="project" value="UniProtKB-UniRule"/>
</dbReference>
<dbReference type="EC" id="1.1.1.18" evidence="3"/>
<evidence type="ECO:0000256" key="3">
    <source>
        <dbReference type="HAMAP-Rule" id="MF_01671"/>
    </source>
</evidence>
<accession>A0A2W2BNS6</accession>
<evidence type="ECO:0000259" key="4">
    <source>
        <dbReference type="Pfam" id="PF01408"/>
    </source>
</evidence>
<comment type="catalytic activity">
    <reaction evidence="3">
        <text>myo-inositol + NAD(+) = scyllo-inosose + NADH + H(+)</text>
        <dbReference type="Rhea" id="RHEA:16949"/>
        <dbReference type="ChEBI" id="CHEBI:15378"/>
        <dbReference type="ChEBI" id="CHEBI:17268"/>
        <dbReference type="ChEBI" id="CHEBI:17811"/>
        <dbReference type="ChEBI" id="CHEBI:57540"/>
        <dbReference type="ChEBI" id="CHEBI:57945"/>
        <dbReference type="EC" id="1.1.1.18"/>
    </reaction>
</comment>
<dbReference type="InterPro" id="IPR000683">
    <property type="entry name" value="Gfo/Idh/MocA-like_OxRdtase_N"/>
</dbReference>
<dbReference type="Proteomes" id="UP000248795">
    <property type="component" value="Unassembled WGS sequence"/>
</dbReference>
<comment type="subunit">
    <text evidence="3">Homotetramer.</text>
</comment>
<keyword evidence="1 3" id="KW-0560">Oxidoreductase</keyword>
<evidence type="ECO:0000256" key="1">
    <source>
        <dbReference type="ARBA" id="ARBA00023002"/>
    </source>
</evidence>
<keyword evidence="2 3" id="KW-0520">NAD</keyword>
<evidence type="ECO:0000313" key="6">
    <source>
        <dbReference type="EMBL" id="PZF77919.1"/>
    </source>
</evidence>
<reference evidence="7" key="1">
    <citation type="submission" date="2018-06" db="EMBL/GenBank/DDBJ databases">
        <title>Aestuariibacter litoralis strain KCTC 52945T.</title>
        <authorList>
            <person name="Li X."/>
            <person name="Salam N."/>
            <person name="Li J.-L."/>
            <person name="Chen Y.-M."/>
            <person name="Yang Z.-W."/>
            <person name="Zhang L.-Y."/>
            <person name="Han M.-X."/>
            <person name="Xiao M."/>
            <person name="Li W.-J."/>
        </authorList>
    </citation>
    <scope>NUCLEOTIDE SEQUENCE [LARGE SCALE GENOMIC DNA]</scope>
    <source>
        <strain evidence="7">KCTC 52945</strain>
    </source>
</reference>
<dbReference type="Pfam" id="PF22725">
    <property type="entry name" value="GFO_IDH_MocA_C3"/>
    <property type="match status" value="1"/>
</dbReference>
<dbReference type="InterPro" id="IPR055170">
    <property type="entry name" value="GFO_IDH_MocA-like_dom"/>
</dbReference>
<dbReference type="GO" id="GO:0000166">
    <property type="term" value="F:nucleotide binding"/>
    <property type="evidence" value="ECO:0007669"/>
    <property type="project" value="InterPro"/>
</dbReference>
<dbReference type="AlphaFoldDB" id="A0A2W2BNS6"/>
<dbReference type="InterPro" id="IPR050424">
    <property type="entry name" value="Gfo-Idh-MocA_inositol_DH"/>
</dbReference>
<keyword evidence="7" id="KW-1185">Reference proteome</keyword>
<dbReference type="InterPro" id="IPR023794">
    <property type="entry name" value="MI/DCI_dehydrogenase"/>
</dbReference>
<dbReference type="Gene3D" id="3.30.360.10">
    <property type="entry name" value="Dihydrodipicolinate Reductase, domain 2"/>
    <property type="match status" value="1"/>
</dbReference>
<comment type="similarity">
    <text evidence="3">Belongs to the Gfo/Idh/MocA family.</text>
</comment>
<dbReference type="Gene3D" id="3.40.50.720">
    <property type="entry name" value="NAD(P)-binding Rossmann-like Domain"/>
    <property type="match status" value="1"/>
</dbReference>
<protein>
    <recommendedName>
        <fullName evidence="3">Inositol 2-dehydrogenase</fullName>
        <ecNumber evidence="3">1.1.1.18</ecNumber>
    </recommendedName>
    <alternativeName>
        <fullName evidence="3">Myo-inositol 2-dehydrogenase</fullName>
        <shortName evidence="3">MI 2-dehydrogenase</shortName>
    </alternativeName>
</protein>
<dbReference type="PANTHER" id="PTHR43593">
    <property type="match status" value="1"/>
</dbReference>
<dbReference type="PANTHER" id="PTHR43593:SF1">
    <property type="entry name" value="INOSITOL 2-DEHYDROGENASE"/>
    <property type="match status" value="1"/>
</dbReference>
<comment type="function">
    <text evidence="3">Involved in the oxidation of myo-inositol (MI) to 2-keto-myo-inositol (2KMI or 2-inosose).</text>
</comment>
<comment type="caution">
    <text evidence="6">The sequence shown here is derived from an EMBL/GenBank/DDBJ whole genome shotgun (WGS) entry which is preliminary data.</text>
</comment>
<dbReference type="EMBL" id="QKVK01000002">
    <property type="protein sequence ID" value="PZF77919.1"/>
    <property type="molecule type" value="Genomic_DNA"/>
</dbReference>
<feature type="domain" description="Gfo/Idh/MocA-like oxidoreductase N-terminal" evidence="4">
    <location>
        <begin position="3"/>
        <end position="121"/>
    </location>
</feature>
<dbReference type="GO" id="GO:0050112">
    <property type="term" value="F:inositol 2-dehydrogenase (NAD+) activity"/>
    <property type="evidence" value="ECO:0007669"/>
    <property type="project" value="UniProtKB-UniRule"/>
</dbReference>
<dbReference type="Pfam" id="PF01408">
    <property type="entry name" value="GFO_IDH_MocA"/>
    <property type="match status" value="1"/>
</dbReference>
<evidence type="ECO:0000313" key="7">
    <source>
        <dbReference type="Proteomes" id="UP000248795"/>
    </source>
</evidence>
<organism evidence="6 7">
    <name type="scientific">Aestuariivirga litoralis</name>
    <dbReference type="NCBI Taxonomy" id="2650924"/>
    <lineage>
        <taxon>Bacteria</taxon>
        <taxon>Pseudomonadati</taxon>
        <taxon>Pseudomonadota</taxon>
        <taxon>Alphaproteobacteria</taxon>
        <taxon>Hyphomicrobiales</taxon>
        <taxon>Aestuariivirgaceae</taxon>
        <taxon>Aestuariivirga</taxon>
    </lineage>
</organism>
<feature type="domain" description="GFO/IDH/MocA-like oxidoreductase" evidence="5">
    <location>
        <begin position="132"/>
        <end position="245"/>
    </location>
</feature>
<dbReference type="HAMAP" id="MF_01671">
    <property type="entry name" value="IolG"/>
    <property type="match status" value="1"/>
</dbReference>